<dbReference type="WBParaSite" id="Csp11.Scaffold509.g2521.t1">
    <property type="protein sequence ID" value="Csp11.Scaffold509.g2521.t1"/>
    <property type="gene ID" value="Csp11.Scaffold509.g2521"/>
</dbReference>
<dbReference type="FunFam" id="3.10.20.370:FF:000001">
    <property type="entry name" value="Retrovirus-related Pol polyprotein from transposon 17.6-like protein"/>
    <property type="match status" value="1"/>
</dbReference>
<evidence type="ECO:0000256" key="6">
    <source>
        <dbReference type="ARBA" id="ARBA00022801"/>
    </source>
</evidence>
<dbReference type="InterPro" id="IPR043128">
    <property type="entry name" value="Rev_trsase/Diguanyl_cyclase"/>
</dbReference>
<dbReference type="FunFam" id="3.30.420.10:FF:000131">
    <property type="entry name" value="Protein CBG26278"/>
    <property type="match status" value="1"/>
</dbReference>
<evidence type="ECO:0000256" key="2">
    <source>
        <dbReference type="ARBA" id="ARBA00022679"/>
    </source>
</evidence>
<feature type="compositionally biased region" description="Low complexity" evidence="8">
    <location>
        <begin position="635"/>
        <end position="683"/>
    </location>
</feature>
<dbReference type="Pfam" id="PF17917">
    <property type="entry name" value="RT_RNaseH"/>
    <property type="match status" value="1"/>
</dbReference>
<dbReference type="PANTHER" id="PTHR37984:SF5">
    <property type="entry name" value="PROTEIN NYNRIN-LIKE"/>
    <property type="match status" value="1"/>
</dbReference>
<evidence type="ECO:0000256" key="4">
    <source>
        <dbReference type="ARBA" id="ARBA00022722"/>
    </source>
</evidence>
<evidence type="ECO:0000313" key="11">
    <source>
        <dbReference type="WBParaSite" id="Csp11.Scaffold509.g2521.t1"/>
    </source>
</evidence>
<keyword evidence="6" id="KW-0378">Hydrolase</keyword>
<keyword evidence="10" id="KW-1185">Reference proteome</keyword>
<accession>A0A1I7T583</accession>
<dbReference type="SUPFAM" id="SSF53098">
    <property type="entry name" value="Ribonuclease H-like"/>
    <property type="match status" value="1"/>
</dbReference>
<dbReference type="Pfam" id="PF00665">
    <property type="entry name" value="rve"/>
    <property type="match status" value="1"/>
</dbReference>
<dbReference type="Gene3D" id="3.30.420.10">
    <property type="entry name" value="Ribonuclease H-like superfamily/Ribonuclease H"/>
    <property type="match status" value="1"/>
</dbReference>
<dbReference type="CDD" id="cd09274">
    <property type="entry name" value="RNase_HI_RT_Ty3"/>
    <property type="match status" value="1"/>
</dbReference>
<dbReference type="eggNOG" id="KOG0017">
    <property type="taxonomic scope" value="Eukaryota"/>
</dbReference>
<dbReference type="InterPro" id="IPR041588">
    <property type="entry name" value="Integrase_H2C2"/>
</dbReference>
<dbReference type="InterPro" id="IPR001584">
    <property type="entry name" value="Integrase_cat-core"/>
</dbReference>
<keyword evidence="4" id="KW-0540">Nuclease</keyword>
<keyword evidence="5" id="KW-0255">Endonuclease</keyword>
<keyword evidence="7" id="KW-0695">RNA-directed DNA polymerase</keyword>
<evidence type="ECO:0000256" key="7">
    <source>
        <dbReference type="ARBA" id="ARBA00022918"/>
    </source>
</evidence>
<dbReference type="InterPro" id="IPR012337">
    <property type="entry name" value="RNaseH-like_sf"/>
</dbReference>
<dbReference type="FunFam" id="1.10.340.70:FF:000003">
    <property type="entry name" value="Protein CBG25708"/>
    <property type="match status" value="1"/>
</dbReference>
<organism evidence="10 11">
    <name type="scientific">Caenorhabditis tropicalis</name>
    <dbReference type="NCBI Taxonomy" id="1561998"/>
    <lineage>
        <taxon>Eukaryota</taxon>
        <taxon>Metazoa</taxon>
        <taxon>Ecdysozoa</taxon>
        <taxon>Nematoda</taxon>
        <taxon>Chromadorea</taxon>
        <taxon>Rhabditida</taxon>
        <taxon>Rhabditina</taxon>
        <taxon>Rhabditomorpha</taxon>
        <taxon>Rhabditoidea</taxon>
        <taxon>Rhabditidae</taxon>
        <taxon>Peloderinae</taxon>
        <taxon>Caenorhabditis</taxon>
    </lineage>
</organism>
<feature type="region of interest" description="Disordered" evidence="8">
    <location>
        <begin position="631"/>
        <end position="716"/>
    </location>
</feature>
<keyword evidence="3" id="KW-0548">Nucleotidyltransferase</keyword>
<dbReference type="Pfam" id="PF17921">
    <property type="entry name" value="Integrase_H2C2"/>
    <property type="match status" value="1"/>
</dbReference>
<reference evidence="11" key="1">
    <citation type="submission" date="2016-11" db="UniProtKB">
        <authorList>
            <consortium name="WormBaseParasite"/>
        </authorList>
    </citation>
    <scope>IDENTIFICATION</scope>
</reference>
<evidence type="ECO:0000259" key="9">
    <source>
        <dbReference type="PROSITE" id="PS50994"/>
    </source>
</evidence>
<dbReference type="GO" id="GO:0015074">
    <property type="term" value="P:DNA integration"/>
    <property type="evidence" value="ECO:0007669"/>
    <property type="project" value="InterPro"/>
</dbReference>
<dbReference type="GO" id="GO:0003676">
    <property type="term" value="F:nucleic acid binding"/>
    <property type="evidence" value="ECO:0007669"/>
    <property type="project" value="InterPro"/>
</dbReference>
<dbReference type="STRING" id="1561998.A0A1I7T583"/>
<evidence type="ECO:0000256" key="1">
    <source>
        <dbReference type="ARBA" id="ARBA00012493"/>
    </source>
</evidence>
<keyword evidence="2" id="KW-0808">Transferase</keyword>
<dbReference type="FunFam" id="3.30.70.270:FF:000020">
    <property type="entry name" value="Transposon Tf2-6 polyprotein-like Protein"/>
    <property type="match status" value="1"/>
</dbReference>
<evidence type="ECO:0000256" key="3">
    <source>
        <dbReference type="ARBA" id="ARBA00022695"/>
    </source>
</evidence>
<dbReference type="GO" id="GO:0016787">
    <property type="term" value="F:hydrolase activity"/>
    <property type="evidence" value="ECO:0007669"/>
    <property type="project" value="UniProtKB-KW"/>
</dbReference>
<feature type="domain" description="Integrase catalytic" evidence="9">
    <location>
        <begin position="343"/>
        <end position="501"/>
    </location>
</feature>
<dbReference type="Gene3D" id="3.30.70.270">
    <property type="match status" value="1"/>
</dbReference>
<dbReference type="Proteomes" id="UP000095282">
    <property type="component" value="Unplaced"/>
</dbReference>
<dbReference type="SUPFAM" id="SSF56672">
    <property type="entry name" value="DNA/RNA polymerases"/>
    <property type="match status" value="1"/>
</dbReference>
<dbReference type="PROSITE" id="PS50994">
    <property type="entry name" value="INTEGRASE"/>
    <property type="match status" value="1"/>
</dbReference>
<dbReference type="EC" id="2.7.7.49" evidence="1"/>
<protein>
    <recommendedName>
        <fullName evidence="1">RNA-directed DNA polymerase</fullName>
        <ecNumber evidence="1">2.7.7.49</ecNumber>
    </recommendedName>
</protein>
<dbReference type="AlphaFoldDB" id="A0A1I7T583"/>
<evidence type="ECO:0000313" key="10">
    <source>
        <dbReference type="Proteomes" id="UP000095282"/>
    </source>
</evidence>
<dbReference type="InterPro" id="IPR043502">
    <property type="entry name" value="DNA/RNA_pol_sf"/>
</dbReference>
<name>A0A1I7T583_9PELO</name>
<dbReference type="GO" id="GO:0003964">
    <property type="term" value="F:RNA-directed DNA polymerase activity"/>
    <property type="evidence" value="ECO:0007669"/>
    <property type="project" value="UniProtKB-KW"/>
</dbReference>
<dbReference type="InterPro" id="IPR041373">
    <property type="entry name" value="RT_RNaseH"/>
</dbReference>
<dbReference type="Gene3D" id="1.10.340.70">
    <property type="match status" value="1"/>
</dbReference>
<dbReference type="InterPro" id="IPR050951">
    <property type="entry name" value="Retrovirus_Pol_polyprotein"/>
</dbReference>
<proteinExistence type="predicted"/>
<dbReference type="GO" id="GO:0042575">
    <property type="term" value="C:DNA polymerase complex"/>
    <property type="evidence" value="ECO:0007669"/>
    <property type="project" value="UniProtKB-ARBA"/>
</dbReference>
<dbReference type="InterPro" id="IPR036397">
    <property type="entry name" value="RNaseH_sf"/>
</dbReference>
<sequence>MVQFYGSFVKDLHNYRAPLDALTKKDAEFNWSKTCQKSFEKIKLVLQSDLLLTHYDPTLPIIVAADASNYGIGAVITHRFPDGSEKAIYHASRSLTTAQKGYSQIEKEALGLIVAIEKFHKYIHGRKFALRTDHKPLLAIFGSKKGIPVYSSNRLQRWAILLLNYDFQIEYVNTNSFGQADALSRLIAENIENLEKEDRLVASVEADIIAEYNGVISNLPVTAKDISKAASKDSDLVKVKQFVKNGSWYKIEKTSSLYPYYIRRESLSITQEALTFGHRIIIPKALRSRVLKTLHQAHQGMERMKKIARSYVFWPSIDKDIETLARNCNDCQAAAKNPIKTTLEPWPKTTSAFERVHIDYAGPINSIYYLVIVDSFSKWPEILQTKVISSAATIQMLTHIFARYGNPTTLVSDNGTQFTSDEFAKFCRIRGIKHLRSPPFHPQSNGQAERFVDTFKRALQKSKGEGTTQEALQTFLMSYRSTPCSSSHNQLSPAENFLGRKMRTIMDLLTTTSKSYEEESEASSNMRDQFNRHHGAKYKQFSPGEAVYIKDHRSTKTTWTPGFVIKKLGKVKYSVDCDGKKWDRHANQLRRRDQQQGQQYQQHLLDAFDLPNPILPVNDSIRSSVFIPAPTSPVQQLGTSSSQTTTPRTTTTTVNPASTATSGMAASSSTRGSVRGSSTSNRGGTSGVGQQRSDRPTRTRMPTNRLNMDPTKKTYH</sequence>
<evidence type="ECO:0000256" key="5">
    <source>
        <dbReference type="ARBA" id="ARBA00022759"/>
    </source>
</evidence>
<dbReference type="PANTHER" id="PTHR37984">
    <property type="entry name" value="PROTEIN CBG26694"/>
    <property type="match status" value="1"/>
</dbReference>
<dbReference type="GO" id="GO:0004519">
    <property type="term" value="F:endonuclease activity"/>
    <property type="evidence" value="ECO:0007669"/>
    <property type="project" value="UniProtKB-KW"/>
</dbReference>
<evidence type="ECO:0000256" key="8">
    <source>
        <dbReference type="SAM" id="MobiDB-lite"/>
    </source>
</evidence>